<gene>
    <name evidence="1" type="ORF">F0U60_31180</name>
</gene>
<proteinExistence type="predicted"/>
<dbReference type="Proteomes" id="UP001611383">
    <property type="component" value="Chromosome"/>
</dbReference>
<accession>A0ABY9XBH1</accession>
<keyword evidence="2" id="KW-1185">Reference proteome</keyword>
<evidence type="ECO:0000313" key="1">
    <source>
        <dbReference type="EMBL" id="WNG52679.1"/>
    </source>
</evidence>
<protein>
    <submittedName>
        <fullName evidence="1">Uncharacterized protein</fullName>
    </submittedName>
</protein>
<reference evidence="1 2" key="1">
    <citation type="submission" date="2019-08" db="EMBL/GenBank/DDBJ databases">
        <title>Archangium and Cystobacter genomes.</title>
        <authorList>
            <person name="Chen I.-C.K."/>
            <person name="Wielgoss S."/>
        </authorList>
    </citation>
    <scope>NUCLEOTIDE SEQUENCE [LARGE SCALE GENOMIC DNA]</scope>
    <source>
        <strain evidence="1 2">Cbm 6</strain>
    </source>
</reference>
<organism evidence="1 2">
    <name type="scientific">Archangium minus</name>
    <dbReference type="NCBI Taxonomy" id="83450"/>
    <lineage>
        <taxon>Bacteria</taxon>
        <taxon>Pseudomonadati</taxon>
        <taxon>Myxococcota</taxon>
        <taxon>Myxococcia</taxon>
        <taxon>Myxococcales</taxon>
        <taxon>Cystobacterineae</taxon>
        <taxon>Archangiaceae</taxon>
        <taxon>Archangium</taxon>
    </lineage>
</organism>
<sequence length="153" mass="17111">MMSQHLFYDFNASTREDALVTKRDAEGGELFDMFGTLREMLARDALFRFRVCKMPQQCEGAVKGNNPDFLSRLDSVMSSLGFTKPISTGRRCRLYDRPDAAMICDGLPRSGLDNRLNFTLGSGSAGTLRKILGEIATESSLEVKVFTWTPVLR</sequence>
<dbReference type="EMBL" id="CP043494">
    <property type="protein sequence ID" value="WNG52679.1"/>
    <property type="molecule type" value="Genomic_DNA"/>
</dbReference>
<evidence type="ECO:0000313" key="2">
    <source>
        <dbReference type="Proteomes" id="UP001611383"/>
    </source>
</evidence>
<name>A0ABY9XBH1_9BACT</name>